<dbReference type="EMBL" id="JAPWTJ010000119">
    <property type="protein sequence ID" value="KAJ8982525.1"/>
    <property type="molecule type" value="Genomic_DNA"/>
</dbReference>
<evidence type="ECO:0000256" key="3">
    <source>
        <dbReference type="ARBA" id="ARBA00012601"/>
    </source>
</evidence>
<comment type="catalytic activity">
    <reaction evidence="1 9">
        <text>Endohydrolysis of (1-&gt;4)-beta-D-glucosidic linkages in cellulose, lichenin and cereal beta-D-glucans.</text>
        <dbReference type="EC" id="3.2.1.4"/>
    </reaction>
</comment>
<reference evidence="12" key="1">
    <citation type="journal article" date="2023" name="Insect Mol. Biol.">
        <title>Genome sequencing provides insights into the evolution of gene families encoding plant cell wall-degrading enzymes in longhorned beetles.</title>
        <authorList>
            <person name="Shin N.R."/>
            <person name="Okamura Y."/>
            <person name="Kirsch R."/>
            <person name="Pauchet Y."/>
        </authorList>
    </citation>
    <scope>NUCLEOTIDE SEQUENCE</scope>
    <source>
        <strain evidence="12">MMC_N1</strain>
    </source>
</reference>
<feature type="active site" description="Nucleophile" evidence="9">
    <location>
        <position position="42"/>
    </location>
</feature>
<evidence type="ECO:0000256" key="5">
    <source>
        <dbReference type="ARBA" id="ARBA00023001"/>
    </source>
</evidence>
<keyword evidence="6" id="KW-0119">Carbohydrate metabolism</keyword>
<keyword evidence="5" id="KW-0136">Cellulose degradation</keyword>
<evidence type="ECO:0000313" key="13">
    <source>
        <dbReference type="Proteomes" id="UP001162164"/>
    </source>
</evidence>
<feature type="active site" description="Nucleophile" evidence="9">
    <location>
        <position position="260"/>
    </location>
</feature>
<evidence type="ECO:0000259" key="11">
    <source>
        <dbReference type="PROSITE" id="PS01140"/>
    </source>
</evidence>
<feature type="chain" id="PRO_5045792314" description="Cellulase" evidence="10">
    <location>
        <begin position="20"/>
        <end position="464"/>
    </location>
</feature>
<dbReference type="Pfam" id="PF02015">
    <property type="entry name" value="Glyco_hydro_45"/>
    <property type="match status" value="2"/>
</dbReference>
<evidence type="ECO:0000256" key="9">
    <source>
        <dbReference type="PROSITE-ProRule" id="PRU10069"/>
    </source>
</evidence>
<dbReference type="Gene3D" id="2.40.40.10">
    <property type="entry name" value="RlpA-like domain"/>
    <property type="match status" value="2"/>
</dbReference>
<dbReference type="EC" id="3.2.1.4" evidence="3 9"/>
<keyword evidence="7" id="KW-0326">Glycosidase</keyword>
<dbReference type="InterPro" id="IPR000334">
    <property type="entry name" value="Glyco_hydro_45"/>
</dbReference>
<keyword evidence="4" id="KW-0378">Hydrolase</keyword>
<proteinExistence type="inferred from homology"/>
<evidence type="ECO:0000313" key="12">
    <source>
        <dbReference type="EMBL" id="KAJ8982525.1"/>
    </source>
</evidence>
<organism evidence="12 13">
    <name type="scientific">Molorchus minor</name>
    <dbReference type="NCBI Taxonomy" id="1323400"/>
    <lineage>
        <taxon>Eukaryota</taxon>
        <taxon>Metazoa</taxon>
        <taxon>Ecdysozoa</taxon>
        <taxon>Arthropoda</taxon>
        <taxon>Hexapoda</taxon>
        <taxon>Insecta</taxon>
        <taxon>Pterygota</taxon>
        <taxon>Neoptera</taxon>
        <taxon>Endopterygota</taxon>
        <taxon>Coleoptera</taxon>
        <taxon>Polyphaga</taxon>
        <taxon>Cucujiformia</taxon>
        <taxon>Chrysomeloidea</taxon>
        <taxon>Cerambycidae</taxon>
        <taxon>Lamiinae</taxon>
        <taxon>Monochamini</taxon>
        <taxon>Molorchus</taxon>
    </lineage>
</organism>
<dbReference type="InterPro" id="IPR052288">
    <property type="entry name" value="GH45_Enzymes"/>
</dbReference>
<evidence type="ECO:0000256" key="1">
    <source>
        <dbReference type="ARBA" id="ARBA00000966"/>
    </source>
</evidence>
<dbReference type="SUPFAM" id="SSF50685">
    <property type="entry name" value="Barwin-like endoglucanases"/>
    <property type="match status" value="2"/>
</dbReference>
<dbReference type="PANTHER" id="PTHR39730:SF1">
    <property type="entry name" value="ENDOGLUCANASE 1"/>
    <property type="match status" value="1"/>
</dbReference>
<evidence type="ECO:0000256" key="6">
    <source>
        <dbReference type="ARBA" id="ARBA00023277"/>
    </source>
</evidence>
<feature type="domain" description="Glycosyl hydrolases family 45 active site" evidence="11">
    <location>
        <begin position="37"/>
        <end position="48"/>
    </location>
</feature>
<accession>A0ABQ9JW31</accession>
<keyword evidence="13" id="KW-1185">Reference proteome</keyword>
<dbReference type="Proteomes" id="UP001162164">
    <property type="component" value="Unassembled WGS sequence"/>
</dbReference>
<evidence type="ECO:0000256" key="2">
    <source>
        <dbReference type="ARBA" id="ARBA00007793"/>
    </source>
</evidence>
<evidence type="ECO:0000256" key="8">
    <source>
        <dbReference type="ARBA" id="ARBA00023326"/>
    </source>
</evidence>
<gene>
    <name evidence="12" type="ORF">NQ317_018566</name>
</gene>
<dbReference type="InterPro" id="IPR036908">
    <property type="entry name" value="RlpA-like_sf"/>
</dbReference>
<evidence type="ECO:0000256" key="7">
    <source>
        <dbReference type="ARBA" id="ARBA00023295"/>
    </source>
</evidence>
<dbReference type="PANTHER" id="PTHR39730">
    <property type="entry name" value="ENDOGLUCANASE 1"/>
    <property type="match status" value="1"/>
</dbReference>
<keyword evidence="8" id="KW-0624">Polysaccharide degradation</keyword>
<protein>
    <recommendedName>
        <fullName evidence="3 9">Cellulase</fullName>
        <ecNumber evidence="3 9">3.2.1.4</ecNumber>
    </recommendedName>
</protein>
<keyword evidence="10" id="KW-0732">Signal</keyword>
<dbReference type="PROSITE" id="PS01140">
    <property type="entry name" value="GLYCOSYL_HYDROL_F45"/>
    <property type="match status" value="2"/>
</dbReference>
<evidence type="ECO:0000256" key="4">
    <source>
        <dbReference type="ARBA" id="ARBA00022801"/>
    </source>
</evidence>
<comment type="caution">
    <text evidence="12">The sequence shown here is derived from an EMBL/GenBank/DDBJ whole genome shotgun (WGS) entry which is preliminary data.</text>
</comment>
<feature type="signal peptide" evidence="10">
    <location>
        <begin position="1"/>
        <end position="19"/>
    </location>
</feature>
<evidence type="ECO:0000256" key="10">
    <source>
        <dbReference type="SAM" id="SignalP"/>
    </source>
</evidence>
<comment type="similarity">
    <text evidence="2">Belongs to the glycosyl hydrolase 45 (cellulase K) family.</text>
</comment>
<name>A0ABQ9JW31_9CUCU</name>
<sequence length="464" mass="50276">MRIFVFTLLILFAFHACIGRDIHIVPIVGGLNGTATTTRYWDCCKPSCSWEGNVDVVSTAWSCLNDGVSKLEDDNVQSGCDPDKDGAAFMCSDQVGIIVNDTLAYGFAAVSFSGGVDLSRCCQCMLLTFQDYLIQDQQMIVQITSTGSDLPANHFDIAIPGGGNGLKDMGCTYQWGNGTFDSIESADDCLEIDESLQPGCLFRFTWMKGSANPPVTFQEVECPQEIIDASGFHACFGRDIHIVPIVGGFNGTATTTRYWDCCKPSCSWEGNAHLVPTVWSCLNDGVTKLEDDNVQSGCDPDKDGYAFMCSDQVGIIVNDTFAYGFAAASFSGGVDESRCCQCMLLTFQASSDGKDYLIQDQQMIVQVTSTGSDLPANHFDIAIPGGGNGLKAMGCTYQWGNGTFDSIESADDCLEIDESLQPGCLFRFTWMKGSANPPVTFQEVECPQEIIDVSGCRSNATEYY</sequence>
<feature type="domain" description="Glycosyl hydrolases family 45 active site" evidence="11">
    <location>
        <begin position="255"/>
        <end position="266"/>
    </location>
</feature>